<feature type="compositionally biased region" description="Low complexity" evidence="1">
    <location>
        <begin position="346"/>
        <end position="369"/>
    </location>
</feature>
<evidence type="ECO:0000313" key="2">
    <source>
        <dbReference type="EMBL" id="KAK2187355.1"/>
    </source>
</evidence>
<comment type="caution">
    <text evidence="2">The sequence shown here is derived from an EMBL/GenBank/DDBJ whole genome shotgun (WGS) entry which is preliminary data.</text>
</comment>
<protein>
    <submittedName>
        <fullName evidence="2">Uncharacterized protein</fullName>
    </submittedName>
</protein>
<dbReference type="EMBL" id="JAODUO010000168">
    <property type="protein sequence ID" value="KAK2187355.1"/>
    <property type="molecule type" value="Genomic_DNA"/>
</dbReference>
<feature type="region of interest" description="Disordered" evidence="1">
    <location>
        <begin position="495"/>
        <end position="548"/>
    </location>
</feature>
<sequence length="582" mass="60416">MDSGEKESPNPSGNIFNPTSLIAAHQSHRESLLRKHLSGSGRVTVTLVLLIRACGDQQCCINYASLGADAATTSAYLAHVAGAFPLHPYFTTPLPFGGLGSLAEGLNPLSQPLGGPSSPSHSTNGSLASVLFPVPSSVATSDLTDALHHKSASSVLKSNATKRLRDNSKEATPTASSEDEKEKHLLKNGVHSTDALCLAGGATDSSRATFPAAPNPFLLPLADSSVSPMAYFPFGNSPLLGPSTAHTSIFNPSPLFSSPIYPYGSTASAKHSVSPDRPVTTRHNDSGEKTGRRKTSHGRDRATSITTTSVSITSPILAVPKPAALTTSKKKQRSRNDSKYGENAATDTDGSEVSSDSSLSDTASLDSHTNTAAQTKDKAKAGSPDGSDHAEDLCTKSTVSGDTFWPQEEVMDLSMKKPTTSSSTTTATSESTRPSPLTSSLTAPPPEMMLLFPPEFQAAALRDMSFGLGGAAMMPMFDSVSGMFIPPTFTTAAPVVSSGRGRGRRGRGRGRSRVASIAGGVEKGTSSSRGGGRGRGRGRGGGRGSRGKATGALKYLQVSLSCRVVSCRVVSCRVVSCRVVSC</sequence>
<evidence type="ECO:0000313" key="3">
    <source>
        <dbReference type="Proteomes" id="UP001209878"/>
    </source>
</evidence>
<feature type="compositionally biased region" description="Basic and acidic residues" evidence="1">
    <location>
        <begin position="375"/>
        <end position="394"/>
    </location>
</feature>
<name>A0AAD9UFH6_RIDPI</name>
<dbReference type="Proteomes" id="UP001209878">
    <property type="component" value="Unassembled WGS sequence"/>
</dbReference>
<feature type="compositionally biased region" description="Low complexity" evidence="1">
    <location>
        <begin position="418"/>
        <end position="445"/>
    </location>
</feature>
<organism evidence="2 3">
    <name type="scientific">Ridgeia piscesae</name>
    <name type="common">Tubeworm</name>
    <dbReference type="NCBI Taxonomy" id="27915"/>
    <lineage>
        <taxon>Eukaryota</taxon>
        <taxon>Metazoa</taxon>
        <taxon>Spiralia</taxon>
        <taxon>Lophotrochozoa</taxon>
        <taxon>Annelida</taxon>
        <taxon>Polychaeta</taxon>
        <taxon>Sedentaria</taxon>
        <taxon>Canalipalpata</taxon>
        <taxon>Sabellida</taxon>
        <taxon>Siboglinidae</taxon>
        <taxon>Ridgeia</taxon>
    </lineage>
</organism>
<evidence type="ECO:0000256" key="1">
    <source>
        <dbReference type="SAM" id="MobiDB-lite"/>
    </source>
</evidence>
<keyword evidence="3" id="KW-1185">Reference proteome</keyword>
<feature type="region of interest" description="Disordered" evidence="1">
    <location>
        <begin position="266"/>
        <end position="309"/>
    </location>
</feature>
<dbReference type="AlphaFoldDB" id="A0AAD9UFH6"/>
<reference evidence="2" key="1">
    <citation type="journal article" date="2023" name="Mol. Biol. Evol.">
        <title>Third-Generation Sequencing Reveals the Adaptive Role of the Epigenome in Three Deep-Sea Polychaetes.</title>
        <authorList>
            <person name="Perez M."/>
            <person name="Aroh O."/>
            <person name="Sun Y."/>
            <person name="Lan Y."/>
            <person name="Juniper S.K."/>
            <person name="Young C.R."/>
            <person name="Angers B."/>
            <person name="Qian P.Y."/>
        </authorList>
    </citation>
    <scope>NUCLEOTIDE SEQUENCE</scope>
    <source>
        <strain evidence="2">R07B-5</strain>
    </source>
</reference>
<proteinExistence type="predicted"/>
<feature type="region of interest" description="Disordered" evidence="1">
    <location>
        <begin position="157"/>
        <end position="183"/>
    </location>
</feature>
<accession>A0AAD9UFH6</accession>
<feature type="region of interest" description="Disordered" evidence="1">
    <location>
        <begin position="323"/>
        <end position="445"/>
    </location>
</feature>
<gene>
    <name evidence="2" type="ORF">NP493_168g01044</name>
</gene>
<feature type="compositionally biased region" description="Basic residues" evidence="1">
    <location>
        <begin position="501"/>
        <end position="512"/>
    </location>
</feature>